<evidence type="ECO:0008006" key="4">
    <source>
        <dbReference type="Google" id="ProtNLM"/>
    </source>
</evidence>
<evidence type="ECO:0000256" key="1">
    <source>
        <dbReference type="SAM" id="SignalP"/>
    </source>
</evidence>
<evidence type="ECO:0000313" key="3">
    <source>
        <dbReference type="Proteomes" id="UP000186736"/>
    </source>
</evidence>
<comment type="caution">
    <text evidence="2">The sequence shown here is derived from an EMBL/GenBank/DDBJ whole genome shotgun (WGS) entry which is preliminary data.</text>
</comment>
<dbReference type="Proteomes" id="UP000186736">
    <property type="component" value="Unassembled WGS sequence"/>
</dbReference>
<name>A0A1Q9QV38_PSEPU</name>
<keyword evidence="1" id="KW-0732">Signal</keyword>
<dbReference type="OrthoDB" id="6988026at2"/>
<reference evidence="2 3" key="1">
    <citation type="submission" date="2016-10" db="EMBL/GenBank/DDBJ databases">
        <title>Genome Sequence of Pseudomonas putida GM4FR.</title>
        <authorList>
            <person name="Poehlein A."/>
            <person name="Wemheuer F."/>
            <person name="Hollensteiner J."/>
            <person name="Wemheuer B."/>
        </authorList>
    </citation>
    <scope>NUCLEOTIDE SEQUENCE [LARGE SCALE GENOMIC DNA]</scope>
    <source>
        <strain evidence="2 3">GM4FR</strain>
    </source>
</reference>
<dbReference type="AlphaFoldDB" id="A0A1Q9QV38"/>
<feature type="chain" id="PRO_5012932226" description="DUF1311 domain-containing protein" evidence="1">
    <location>
        <begin position="19"/>
        <end position="215"/>
    </location>
</feature>
<proteinExistence type="predicted"/>
<dbReference type="EMBL" id="MKZO01000075">
    <property type="protein sequence ID" value="OLS58998.1"/>
    <property type="molecule type" value="Genomic_DNA"/>
</dbReference>
<dbReference type="RefSeq" id="WP_144443651.1">
    <property type="nucleotide sequence ID" value="NZ_MKZO01000075.1"/>
</dbReference>
<evidence type="ECO:0000313" key="2">
    <source>
        <dbReference type="EMBL" id="OLS58998.1"/>
    </source>
</evidence>
<sequence>MKKMIMLLTLLSPAGAFAFENPCANGCTIDQIKAFNKANYKSTEQIIREAEETERLMYEEWLKEHNEAQARADALPKAKYVAKPPYWTCVAGTYEKATAILGDDAREHISVSIGETIDKCVFTVKQFYPDGKACDNLAALSGIAKFTPGVYGEEECRFEKEKWEATKDFADVMYTPAWTTAIDKKYRAALKPVTEKHVDRVRKLQEQEKAKEVTK</sequence>
<feature type="signal peptide" evidence="1">
    <location>
        <begin position="1"/>
        <end position="18"/>
    </location>
</feature>
<gene>
    <name evidence="2" type="ORF">PSEMO_59580</name>
</gene>
<accession>A0A1Q9QV38</accession>
<protein>
    <recommendedName>
        <fullName evidence="4">DUF1311 domain-containing protein</fullName>
    </recommendedName>
</protein>
<organism evidence="2 3">
    <name type="scientific">Pseudomonas putida</name>
    <name type="common">Arthrobacter siderocapsulatus</name>
    <dbReference type="NCBI Taxonomy" id="303"/>
    <lineage>
        <taxon>Bacteria</taxon>
        <taxon>Pseudomonadati</taxon>
        <taxon>Pseudomonadota</taxon>
        <taxon>Gammaproteobacteria</taxon>
        <taxon>Pseudomonadales</taxon>
        <taxon>Pseudomonadaceae</taxon>
        <taxon>Pseudomonas</taxon>
    </lineage>
</organism>